<dbReference type="GO" id="GO:0003885">
    <property type="term" value="F:D-arabinono-1,4-lactone oxidase activity"/>
    <property type="evidence" value="ECO:0007669"/>
    <property type="project" value="InterPro"/>
</dbReference>
<dbReference type="PROSITE" id="PS00862">
    <property type="entry name" value="OX2_COVAL_FAD"/>
    <property type="match status" value="1"/>
</dbReference>
<dbReference type="RefSeq" id="WP_086029818.1">
    <property type="nucleotide sequence ID" value="NZ_LAPZ01000002.1"/>
</dbReference>
<evidence type="ECO:0000256" key="4">
    <source>
        <dbReference type="ARBA" id="ARBA00022827"/>
    </source>
</evidence>
<dbReference type="InterPro" id="IPR016166">
    <property type="entry name" value="FAD-bd_PCMH"/>
</dbReference>
<dbReference type="STRING" id="1635173.WH52_04900"/>
<proteinExistence type="inferred from homology"/>
<dbReference type="InterPro" id="IPR006093">
    <property type="entry name" value="Oxy_OxRdtase_FAD_BS"/>
</dbReference>
<keyword evidence="8" id="KW-1185">Reference proteome</keyword>
<comment type="similarity">
    <text evidence="2">Belongs to the oxygen-dependent FAD-linked oxidoreductase family.</text>
</comment>
<evidence type="ECO:0000259" key="6">
    <source>
        <dbReference type="PROSITE" id="PS51387"/>
    </source>
</evidence>
<accession>A0A1Y2PH12</accession>
<comment type="caution">
    <text evidence="7">The sequence shown here is derived from an EMBL/GenBank/DDBJ whole genome shotgun (WGS) entry which is preliminary data.</text>
</comment>
<gene>
    <name evidence="7" type="ORF">WH52_04900</name>
</gene>
<dbReference type="GO" id="GO:0019853">
    <property type="term" value="P:L-ascorbic acid biosynthetic process"/>
    <property type="evidence" value="ECO:0007669"/>
    <property type="project" value="UniProtKB-UniPathway"/>
</dbReference>
<dbReference type="Pfam" id="PF04030">
    <property type="entry name" value="ALO"/>
    <property type="match status" value="1"/>
</dbReference>
<keyword evidence="4" id="KW-0274">FAD</keyword>
<dbReference type="InterPro" id="IPR036318">
    <property type="entry name" value="FAD-bd_PCMH-like_sf"/>
</dbReference>
<dbReference type="InterPro" id="IPR016171">
    <property type="entry name" value="Vanillyl_alc_oxidase_C-sub2"/>
</dbReference>
<dbReference type="NCBIfam" id="TIGR01679">
    <property type="entry name" value="bact_FAD_ox"/>
    <property type="match status" value="1"/>
</dbReference>
<dbReference type="Gene3D" id="3.30.465.10">
    <property type="match status" value="1"/>
</dbReference>
<dbReference type="Proteomes" id="UP000194221">
    <property type="component" value="Unassembled WGS sequence"/>
</dbReference>
<sequence length="432" mass="49243">MMHTQKNWAENVQWNPSVVIYPSSETEIQQVILKALNAKKKIRIIGTGHSFTALCATNEVLVSLDNYQGITSVNKEKNIATVKGGTKLRLLGELLFSEGLAMENLGDIDVQSIAGTISTGTHGTGVNFGTISTQLIALKFINGKGEIISCSKTENESLFKAAQVSLGCLGIITEITIQCVPAYKLKLQNKKEKLNDVLATLPQRNLENRNFEFYWIPYTDTAWTKTSNIVENSEPDKVNFFNYWTEYVLENYVFKVFCELARVFPSQNKTVANITAASISNVKKVYHSHKVYATQRMVKFTEMEYNIPTEAYQDVFKDITKLVNSKKFNIHFPIESRWVKGDDIYMSPAYGRDSAYIACHVYKGKEYQQYFKALEEVFRAYDGRPHWGKMNTLTSVDVAVMYPKYETFMEHRKEQDPNNVFVNTYIEKLLGI</sequence>
<evidence type="ECO:0000256" key="5">
    <source>
        <dbReference type="ARBA" id="ARBA00023002"/>
    </source>
</evidence>
<dbReference type="GO" id="GO:0016020">
    <property type="term" value="C:membrane"/>
    <property type="evidence" value="ECO:0007669"/>
    <property type="project" value="InterPro"/>
</dbReference>
<keyword evidence="5" id="KW-0560">Oxidoreductase</keyword>
<evidence type="ECO:0000313" key="7">
    <source>
        <dbReference type="EMBL" id="OSY88999.1"/>
    </source>
</evidence>
<dbReference type="Gene3D" id="3.30.43.10">
    <property type="entry name" value="Uridine Diphospho-n-acetylenolpyruvylglucosamine Reductase, domain 2"/>
    <property type="match status" value="1"/>
</dbReference>
<evidence type="ECO:0000256" key="3">
    <source>
        <dbReference type="ARBA" id="ARBA00022644"/>
    </source>
</evidence>
<dbReference type="OrthoDB" id="9800184at2"/>
<evidence type="ECO:0000256" key="2">
    <source>
        <dbReference type="ARBA" id="ARBA00005466"/>
    </source>
</evidence>
<name>A0A1Y2PH12_9FLAO</name>
<dbReference type="PANTHER" id="PTHR43762">
    <property type="entry name" value="L-GULONOLACTONE OXIDASE"/>
    <property type="match status" value="1"/>
</dbReference>
<dbReference type="InterPro" id="IPR010031">
    <property type="entry name" value="FAD_lactone_oxidase-like"/>
</dbReference>
<feature type="domain" description="FAD-binding PCMH-type" evidence="6">
    <location>
        <begin position="12"/>
        <end position="182"/>
    </location>
</feature>
<dbReference type="AlphaFoldDB" id="A0A1Y2PH12"/>
<dbReference type="InterPro" id="IPR016169">
    <property type="entry name" value="FAD-bd_PCMH_sub2"/>
</dbReference>
<dbReference type="EMBL" id="LAPZ01000002">
    <property type="protein sequence ID" value="OSY88999.1"/>
    <property type="molecule type" value="Genomic_DNA"/>
</dbReference>
<dbReference type="PROSITE" id="PS51387">
    <property type="entry name" value="FAD_PCMH"/>
    <property type="match status" value="1"/>
</dbReference>
<dbReference type="InParanoid" id="A0A1Y2PH12"/>
<keyword evidence="4" id="KW-0285">Flavoprotein</keyword>
<dbReference type="InterPro" id="IPR006094">
    <property type="entry name" value="Oxid_FAD_bind_N"/>
</dbReference>
<keyword evidence="3" id="KW-0060">Ascorbate biosynthesis</keyword>
<reference evidence="7 8" key="1">
    <citation type="submission" date="2015-03" db="EMBL/GenBank/DDBJ databases">
        <title>Genome sequence of Tenacibaculum sp. S2-2, isolated from intestinal microbiota of sea cucumber, Apostichopus japonicas.</title>
        <authorList>
            <person name="Shao Z."/>
            <person name="Wang L."/>
            <person name="Li X."/>
        </authorList>
    </citation>
    <scope>NUCLEOTIDE SEQUENCE [LARGE SCALE GENOMIC DNA]</scope>
    <source>
        <strain evidence="7 8">S2-2</strain>
    </source>
</reference>
<dbReference type="Pfam" id="PF01565">
    <property type="entry name" value="FAD_binding_4"/>
    <property type="match status" value="1"/>
</dbReference>
<dbReference type="PANTHER" id="PTHR43762:SF1">
    <property type="entry name" value="D-ARABINONO-1,4-LACTONE OXIDASE"/>
    <property type="match status" value="1"/>
</dbReference>
<dbReference type="SUPFAM" id="SSF56176">
    <property type="entry name" value="FAD-binding/transporter-associated domain-like"/>
    <property type="match status" value="1"/>
</dbReference>
<dbReference type="InterPro" id="IPR007173">
    <property type="entry name" value="ALO_C"/>
</dbReference>
<evidence type="ECO:0000256" key="1">
    <source>
        <dbReference type="ARBA" id="ARBA00005147"/>
    </source>
</evidence>
<evidence type="ECO:0000313" key="8">
    <source>
        <dbReference type="Proteomes" id="UP000194221"/>
    </source>
</evidence>
<dbReference type="PIRSF" id="PIRSF000136">
    <property type="entry name" value="LGO_GLO"/>
    <property type="match status" value="1"/>
</dbReference>
<dbReference type="GO" id="GO:0071949">
    <property type="term" value="F:FAD binding"/>
    <property type="evidence" value="ECO:0007669"/>
    <property type="project" value="InterPro"/>
</dbReference>
<protein>
    <submittedName>
        <fullName evidence="7">FAD-binding oxidoreductase</fullName>
    </submittedName>
</protein>
<dbReference type="Gene3D" id="3.30.70.2520">
    <property type="match status" value="1"/>
</dbReference>
<comment type="pathway">
    <text evidence="1">Cofactor biosynthesis; L-ascorbate biosynthesis.</text>
</comment>
<dbReference type="Gene3D" id="1.10.45.10">
    <property type="entry name" value="Vanillyl-alcohol Oxidase, Chain A, domain 4"/>
    <property type="match status" value="1"/>
</dbReference>
<organism evidence="7 8">
    <name type="scientific">Tenacibaculum holothuriorum</name>
    <dbReference type="NCBI Taxonomy" id="1635173"/>
    <lineage>
        <taxon>Bacteria</taxon>
        <taxon>Pseudomonadati</taxon>
        <taxon>Bacteroidota</taxon>
        <taxon>Flavobacteriia</taxon>
        <taxon>Flavobacteriales</taxon>
        <taxon>Flavobacteriaceae</taxon>
        <taxon>Tenacibaculum</taxon>
    </lineage>
</organism>
<dbReference type="UniPathway" id="UPA00132"/>
<dbReference type="InterPro" id="IPR016167">
    <property type="entry name" value="FAD-bd_PCMH_sub1"/>
</dbReference>
<dbReference type="FunCoup" id="A0A1Y2PH12">
    <property type="interactions" value="8"/>
</dbReference>